<dbReference type="PROSITE" id="PS51819">
    <property type="entry name" value="VOC"/>
    <property type="match status" value="1"/>
</dbReference>
<dbReference type="InterPro" id="IPR004360">
    <property type="entry name" value="Glyas_Fos-R_dOase_dom"/>
</dbReference>
<dbReference type="InterPro" id="IPR037523">
    <property type="entry name" value="VOC_core"/>
</dbReference>
<dbReference type="AlphaFoldDB" id="A0A158AER4"/>
<dbReference type="InterPro" id="IPR029068">
    <property type="entry name" value="Glyas_Bleomycin-R_OHBP_Dase"/>
</dbReference>
<dbReference type="Pfam" id="PF00903">
    <property type="entry name" value="Glyoxalase"/>
    <property type="match status" value="1"/>
</dbReference>
<name>A0A158AER4_9BURK</name>
<accession>A0A158AER4</accession>
<dbReference type="PANTHER" id="PTHR36113:SF1">
    <property type="entry name" value="GLYOXALASE_BLEOMYCIN RESISTANCE PROTEIN_DIOXYGENASE"/>
    <property type="match status" value="1"/>
</dbReference>
<keyword evidence="3" id="KW-1185">Reference proteome</keyword>
<dbReference type="SUPFAM" id="SSF54593">
    <property type="entry name" value="Glyoxalase/Bleomycin resistance protein/Dihydroxybiphenyl dioxygenase"/>
    <property type="match status" value="1"/>
</dbReference>
<dbReference type="Proteomes" id="UP000054851">
    <property type="component" value="Unassembled WGS sequence"/>
</dbReference>
<protein>
    <submittedName>
        <fullName evidence="2">Glyoxalase-like domain protein</fullName>
    </submittedName>
</protein>
<evidence type="ECO:0000259" key="1">
    <source>
        <dbReference type="PROSITE" id="PS51819"/>
    </source>
</evidence>
<dbReference type="EMBL" id="FCOA02000005">
    <property type="protein sequence ID" value="SAK56209.1"/>
    <property type="molecule type" value="Genomic_DNA"/>
</dbReference>
<evidence type="ECO:0000313" key="3">
    <source>
        <dbReference type="Proteomes" id="UP000054851"/>
    </source>
</evidence>
<dbReference type="Gene3D" id="3.10.180.10">
    <property type="entry name" value="2,3-Dihydroxybiphenyl 1,2-Dioxygenase, domain 1"/>
    <property type="match status" value="1"/>
</dbReference>
<dbReference type="InterPro" id="IPR051332">
    <property type="entry name" value="Fosfomycin_Res_Enzymes"/>
</dbReference>
<dbReference type="OrthoDB" id="9800438at2"/>
<evidence type="ECO:0000313" key="2">
    <source>
        <dbReference type="EMBL" id="SAK56209.1"/>
    </source>
</evidence>
<dbReference type="RefSeq" id="WP_061167594.1">
    <property type="nucleotide sequence ID" value="NZ_FCOA02000005.1"/>
</dbReference>
<organism evidence="2 3">
    <name type="scientific">Caballeronia hypogeia</name>
    <dbReference type="NCBI Taxonomy" id="1777140"/>
    <lineage>
        <taxon>Bacteria</taxon>
        <taxon>Pseudomonadati</taxon>
        <taxon>Pseudomonadota</taxon>
        <taxon>Betaproteobacteria</taxon>
        <taxon>Burkholderiales</taxon>
        <taxon>Burkholderiaceae</taxon>
        <taxon>Caballeronia</taxon>
    </lineage>
</organism>
<sequence length="127" mass="13798">MHIAHIAVWTRDLIAAAEFWRRYFHAEIGDTYRSARRPGFVSCFVTVPGERASIELMSAPWIADASATEHAGWDHLAISLGSRAAVDEMAARCHADGLLVSAPRTTGDGFYEAVIAAPDGTRIEITA</sequence>
<feature type="domain" description="VOC" evidence="1">
    <location>
        <begin position="2"/>
        <end position="127"/>
    </location>
</feature>
<proteinExistence type="predicted"/>
<dbReference type="PANTHER" id="PTHR36113">
    <property type="entry name" value="LYASE, PUTATIVE-RELATED-RELATED"/>
    <property type="match status" value="1"/>
</dbReference>
<comment type="caution">
    <text evidence="2">The sequence shown here is derived from an EMBL/GenBank/DDBJ whole genome shotgun (WGS) entry which is preliminary data.</text>
</comment>
<reference evidence="2" key="1">
    <citation type="submission" date="2016-01" db="EMBL/GenBank/DDBJ databases">
        <authorList>
            <person name="Peeters C."/>
        </authorList>
    </citation>
    <scope>NUCLEOTIDE SEQUENCE</scope>
    <source>
        <strain evidence="2">LMG 29322</strain>
    </source>
</reference>
<gene>
    <name evidence="2" type="ORF">AWB79_02271</name>
</gene>
<dbReference type="STRING" id="1777140.AWB79_02271"/>